<feature type="region of interest" description="Disordered" evidence="1">
    <location>
        <begin position="167"/>
        <end position="220"/>
    </location>
</feature>
<organism evidence="3 4">
    <name type="scientific">Kribbella aluminosa</name>
    <dbReference type="NCBI Taxonomy" id="416017"/>
    <lineage>
        <taxon>Bacteria</taxon>
        <taxon>Bacillati</taxon>
        <taxon>Actinomycetota</taxon>
        <taxon>Actinomycetes</taxon>
        <taxon>Propionibacteriales</taxon>
        <taxon>Kribbellaceae</taxon>
        <taxon>Kribbella</taxon>
    </lineage>
</organism>
<feature type="compositionally biased region" description="Pro residues" evidence="1">
    <location>
        <begin position="189"/>
        <end position="199"/>
    </location>
</feature>
<feature type="region of interest" description="Disordered" evidence="1">
    <location>
        <begin position="1"/>
        <end position="139"/>
    </location>
</feature>
<feature type="transmembrane region" description="Helical" evidence="2">
    <location>
        <begin position="142"/>
        <end position="163"/>
    </location>
</feature>
<feature type="compositionally biased region" description="Low complexity" evidence="1">
    <location>
        <begin position="200"/>
        <end position="211"/>
    </location>
</feature>
<evidence type="ECO:0000313" key="4">
    <source>
        <dbReference type="Proteomes" id="UP000755585"/>
    </source>
</evidence>
<protein>
    <submittedName>
        <fullName evidence="3">Cytoskeletal protein RodZ</fullName>
    </submittedName>
</protein>
<feature type="compositionally biased region" description="Gly residues" evidence="1">
    <location>
        <begin position="10"/>
        <end position="22"/>
    </location>
</feature>
<name>A0ABS4V041_9ACTN</name>
<evidence type="ECO:0000256" key="1">
    <source>
        <dbReference type="SAM" id="MobiDB-lite"/>
    </source>
</evidence>
<feature type="compositionally biased region" description="Low complexity" evidence="1">
    <location>
        <begin position="172"/>
        <end position="188"/>
    </location>
</feature>
<evidence type="ECO:0000313" key="3">
    <source>
        <dbReference type="EMBL" id="MBP2357288.1"/>
    </source>
</evidence>
<feature type="compositionally biased region" description="Low complexity" evidence="1">
    <location>
        <begin position="23"/>
        <end position="133"/>
    </location>
</feature>
<sequence>MSNQQQPPYGGQGGQPPYGGQPGQQPGYGQQPPQQPGQQQPGYGQPGQQPGQQQPGQYQQQPGQQQPGYGGQYPQQGQQPGQQSFPGQPGQSGQQQYQQPQQGYPGQQQYQQQGFPGQQQQYGGQQWGGQQPPRRGGNSKTLLIAGGAFAVVAIIGVVLALIFKGSNDQADPTPTTQTSTQPTGNPTGEPTPQPTPQPTGQPTGEPTAQPTNQPSTGGDEGIAVAEGIYVKPQPGYVRKSLDGYKGVFLLKQGEGLFMVAAGKVAGSSQSILAEVVKANTKSLSSVQTKQVKTATPGPGDKTPVKVLMSQAYSGVTTSQSGSFAVVGFVAVIERNDGVITVAQAYGRKDKLATLDPDSTAMLKSVIQSQ</sequence>
<comment type="caution">
    <text evidence="3">The sequence shown here is derived from an EMBL/GenBank/DDBJ whole genome shotgun (WGS) entry which is preliminary data.</text>
</comment>
<keyword evidence="2" id="KW-0472">Membrane</keyword>
<keyword evidence="2" id="KW-1133">Transmembrane helix</keyword>
<gene>
    <name evidence="3" type="ORF">JOF29_008398</name>
</gene>
<dbReference type="Proteomes" id="UP000755585">
    <property type="component" value="Unassembled WGS sequence"/>
</dbReference>
<keyword evidence="2" id="KW-0812">Transmembrane</keyword>
<reference evidence="3 4" key="1">
    <citation type="submission" date="2021-03" db="EMBL/GenBank/DDBJ databases">
        <title>Sequencing the genomes of 1000 actinobacteria strains.</title>
        <authorList>
            <person name="Klenk H.-P."/>
        </authorList>
    </citation>
    <scope>NUCLEOTIDE SEQUENCE [LARGE SCALE GENOMIC DNA]</scope>
    <source>
        <strain evidence="3 4">DSM 18824</strain>
    </source>
</reference>
<accession>A0ABS4V041</accession>
<proteinExistence type="predicted"/>
<evidence type="ECO:0000256" key="2">
    <source>
        <dbReference type="SAM" id="Phobius"/>
    </source>
</evidence>
<dbReference type="EMBL" id="JAGINT010000002">
    <property type="protein sequence ID" value="MBP2357288.1"/>
    <property type="molecule type" value="Genomic_DNA"/>
</dbReference>
<dbReference type="RefSeq" id="WP_209699675.1">
    <property type="nucleotide sequence ID" value="NZ_BAAAVU010000040.1"/>
</dbReference>
<keyword evidence="4" id="KW-1185">Reference proteome</keyword>